<evidence type="ECO:0000256" key="1">
    <source>
        <dbReference type="ARBA" id="ARBA00004167"/>
    </source>
</evidence>
<protein>
    <recommendedName>
        <fullName evidence="6">FAM234A/B beta-propeller domain-containing protein</fullName>
    </recommendedName>
</protein>
<keyword evidence="3 5" id="KW-1133">Transmembrane helix</keyword>
<dbReference type="PANTHER" id="PTHR21419:SF29">
    <property type="entry name" value="LD24894P"/>
    <property type="match status" value="1"/>
</dbReference>
<dbReference type="SUPFAM" id="SSF69318">
    <property type="entry name" value="Integrin alpha N-terminal domain"/>
    <property type="match status" value="1"/>
</dbReference>
<dbReference type="Pfam" id="PF23727">
    <property type="entry name" value="Beta-prop_FAM234A_B"/>
    <property type="match status" value="1"/>
</dbReference>
<gene>
    <name evidence="7" type="ORF">TPAB3V08_LOCUS4783</name>
</gene>
<evidence type="ECO:0000256" key="5">
    <source>
        <dbReference type="SAM" id="Phobius"/>
    </source>
</evidence>
<evidence type="ECO:0000256" key="4">
    <source>
        <dbReference type="ARBA" id="ARBA00023136"/>
    </source>
</evidence>
<keyword evidence="8" id="KW-1185">Reference proteome</keyword>
<accession>A0ABN7NTC2</accession>
<evidence type="ECO:0000259" key="6">
    <source>
        <dbReference type="Pfam" id="PF23727"/>
    </source>
</evidence>
<feature type="domain" description="FAM234A/B beta-propeller" evidence="6">
    <location>
        <begin position="481"/>
        <end position="648"/>
    </location>
</feature>
<sequence length="769" mass="86004">MSAGSSVKCAEYYPLTQCFTDTDSSEEELSSGHNSRKHAINRKFGVPSEFVDKINAQKMGEYHTVGNEIEPDVFVNGMHSQELLTTDDDVKSGLGEMSPIRKLMFVLSLALCGVTVIVFLFVLPCDWETCPVLTYHVKSQSWERVISGIELTGDINIVKTVDGTGYNLLFMFRRDILNLDLINNEAGGIIALKEDSSVTGHIRRERAMADEGDICKCLAKRDQPQGDICKFLAKRNQPQGDICKCLAKRDQPQGDICKFLAKRNQPQGDICKCLAKRDQPQGDICKFLAKRNQPQGDICKCLAKRDQPQGDICKFLAKRNQPQGDICKCLAKRDQPQGDICKFLAKRNQPQGDICKCLAKRDQPQGDICKFLAKRNQPQGDICKCLAKRDQPQGDICKFLAKRNQPQGDICKCLAKRDQPQGDICKFLAKRNQPQGDICKCLAKRDQPQGDICKFLAKRNQPQGDICKCLAKRDQPQGDICKFLAKRGGYTGHDAWMTKLHNVPQDMDCSLIDIDKDNLNDCIVVGENGLLAAIEPLYGNVLWYMHDHSANMKPSKLDFPIMFPDVNGDDINELLVPCSLSDRRNSLVLVSGRRGNILGKPLNFTDCLDINSVSLEEDWNITYICHLAGDKEAVKSLSFQEVCNGVADLNEVKIHTSQPKQHRRQTAEANKGWSLTVGGNRLVGDNSVQCSLLINLTDQHTGVARWNYSHQQMYGMMPTMFTFKKPSGEHAVGFIFKLWEWVAGTSGCSLDTNFMFCNQPGQTNHEGLM</sequence>
<dbReference type="EMBL" id="CAJPIN010006076">
    <property type="protein sequence ID" value="CAG2057806.1"/>
    <property type="molecule type" value="Genomic_DNA"/>
</dbReference>
<organism evidence="7 8">
    <name type="scientific">Timema podura</name>
    <name type="common">Walking stick</name>
    <dbReference type="NCBI Taxonomy" id="61482"/>
    <lineage>
        <taxon>Eukaryota</taxon>
        <taxon>Metazoa</taxon>
        <taxon>Ecdysozoa</taxon>
        <taxon>Arthropoda</taxon>
        <taxon>Hexapoda</taxon>
        <taxon>Insecta</taxon>
        <taxon>Pterygota</taxon>
        <taxon>Neoptera</taxon>
        <taxon>Polyneoptera</taxon>
        <taxon>Phasmatodea</taxon>
        <taxon>Timematodea</taxon>
        <taxon>Timematoidea</taxon>
        <taxon>Timematidae</taxon>
        <taxon>Timema</taxon>
    </lineage>
</organism>
<proteinExistence type="predicted"/>
<comment type="subcellular location">
    <subcellularLocation>
        <location evidence="1">Membrane</location>
        <topology evidence="1">Single-pass membrane protein</topology>
    </subcellularLocation>
</comment>
<name>A0ABN7NTC2_TIMPD</name>
<feature type="transmembrane region" description="Helical" evidence="5">
    <location>
        <begin position="103"/>
        <end position="123"/>
    </location>
</feature>
<reference evidence="7" key="1">
    <citation type="submission" date="2021-03" db="EMBL/GenBank/DDBJ databases">
        <authorList>
            <person name="Tran Van P."/>
        </authorList>
    </citation>
    <scope>NUCLEOTIDE SEQUENCE</scope>
</reference>
<dbReference type="InterPro" id="IPR055409">
    <property type="entry name" value="Beta-prop_FAM234A_B"/>
</dbReference>
<dbReference type="PANTHER" id="PTHR21419">
    <property type="match status" value="1"/>
</dbReference>
<keyword evidence="4 5" id="KW-0472">Membrane</keyword>
<evidence type="ECO:0000313" key="7">
    <source>
        <dbReference type="EMBL" id="CAG2057806.1"/>
    </source>
</evidence>
<evidence type="ECO:0000256" key="3">
    <source>
        <dbReference type="ARBA" id="ARBA00022989"/>
    </source>
</evidence>
<dbReference type="InterPro" id="IPR045232">
    <property type="entry name" value="FAM234"/>
</dbReference>
<comment type="caution">
    <text evidence="7">The sequence shown here is derived from an EMBL/GenBank/DDBJ whole genome shotgun (WGS) entry which is preliminary data.</text>
</comment>
<keyword evidence="2 5" id="KW-0812">Transmembrane</keyword>
<evidence type="ECO:0000313" key="8">
    <source>
        <dbReference type="Proteomes" id="UP001153148"/>
    </source>
</evidence>
<dbReference type="InterPro" id="IPR028994">
    <property type="entry name" value="Integrin_alpha_N"/>
</dbReference>
<dbReference type="Proteomes" id="UP001153148">
    <property type="component" value="Unassembled WGS sequence"/>
</dbReference>
<evidence type="ECO:0000256" key="2">
    <source>
        <dbReference type="ARBA" id="ARBA00022692"/>
    </source>
</evidence>